<feature type="transmembrane region" description="Helical" evidence="6">
    <location>
        <begin position="352"/>
        <end position="375"/>
    </location>
</feature>
<evidence type="ECO:0000313" key="9">
    <source>
        <dbReference type="Proteomes" id="UP000297834"/>
    </source>
</evidence>
<feature type="transmembrane region" description="Helical" evidence="6">
    <location>
        <begin position="298"/>
        <end position="316"/>
    </location>
</feature>
<keyword evidence="5 6" id="KW-0472">Membrane</keyword>
<feature type="domain" description="ABC-2 type transporter transmembrane" evidence="7">
    <location>
        <begin position="37"/>
        <end position="371"/>
    </location>
</feature>
<comment type="caution">
    <text evidence="8">The sequence shown here is derived from an EMBL/GenBank/DDBJ whole genome shotgun (WGS) entry which is preliminary data.</text>
</comment>
<evidence type="ECO:0000256" key="5">
    <source>
        <dbReference type="ARBA" id="ARBA00023136"/>
    </source>
</evidence>
<dbReference type="GO" id="GO:0005886">
    <property type="term" value="C:plasma membrane"/>
    <property type="evidence" value="ECO:0007669"/>
    <property type="project" value="UniProtKB-SubCell"/>
</dbReference>
<accession>A0A4Y7XCP3</accession>
<evidence type="ECO:0000256" key="1">
    <source>
        <dbReference type="ARBA" id="ARBA00004651"/>
    </source>
</evidence>
<dbReference type="STRING" id="1120977.GCA_000619845_00839"/>
<dbReference type="Pfam" id="PF12698">
    <property type="entry name" value="ABC2_membrane_3"/>
    <property type="match status" value="1"/>
</dbReference>
<evidence type="ECO:0000256" key="6">
    <source>
        <dbReference type="SAM" id="Phobius"/>
    </source>
</evidence>
<keyword evidence="2" id="KW-1003">Cell membrane</keyword>
<evidence type="ECO:0000256" key="3">
    <source>
        <dbReference type="ARBA" id="ARBA00022692"/>
    </source>
</evidence>
<evidence type="ECO:0000256" key="2">
    <source>
        <dbReference type="ARBA" id="ARBA00022475"/>
    </source>
</evidence>
<sequence length="377" mass="41578">MTQSTKLSTRSSTTSSMTILQAFIFTLRTILTTRPIASTLILAVVLYGFFYPAAYQSQVASQLPIVVVNQDQSPLSRNIVSKISTLRAVNIVQQTANFAEAEQLIKQQQADAIFLIPSHLESNVLRGQNSGLALYLSGAYLIRTREIGNGLASGIKASIAEQLTPLLQTAHVEPSLSLYEYPLYNPQGGYGSYIFPAVAALIVQQTLLLGVSFLIISLKQQQFRFNLINLTGITLACSLIGILSCLYYFGFVYWYQDYPRDANLPALLIATPVFVLAVVSLSLWLGSIFDRPERPAQVLTFTSVPFFFLTGASWPLEAMPKWMALSAWIVPSTAGVRQFIQLNQMHASLSDIGTNLLILIIIAIVFGVLASWRLIRQ</sequence>
<dbReference type="PANTHER" id="PTHR30294:SF46">
    <property type="entry name" value="ABC TRANSPORTER PERMEASE"/>
    <property type="match status" value="1"/>
</dbReference>
<dbReference type="AlphaFoldDB" id="A0A4Y7XCP3"/>
<name>A0A4Y7XCP3_9GAMM</name>
<feature type="transmembrane region" description="Helical" evidence="6">
    <location>
        <begin position="227"/>
        <end position="254"/>
    </location>
</feature>
<keyword evidence="4 6" id="KW-1133">Transmembrane helix</keyword>
<dbReference type="Proteomes" id="UP000297834">
    <property type="component" value="Unassembled WGS sequence"/>
</dbReference>
<keyword evidence="9" id="KW-1185">Reference proteome</keyword>
<reference evidence="8 9" key="1">
    <citation type="submission" date="2019-03" db="EMBL/GenBank/DDBJ databases">
        <title>Alkanindiges illinoisensis: a potential pathogenic isolated from ascites of a gastric cancer patient with abdominal metastasis.</title>
        <authorList>
            <person name="Hu X."/>
            <person name="Yang B."/>
            <person name="Yan X."/>
            <person name="Lin L."/>
            <person name="Zhao H."/>
            <person name="Zhou F."/>
            <person name="Su B."/>
            <person name="Chen J."/>
            <person name="Rui Y."/>
            <person name="Wang Q."/>
            <person name="Zheng L."/>
        </authorList>
    </citation>
    <scope>NUCLEOTIDE SEQUENCE [LARGE SCALE GENOMIC DNA]</scope>
    <source>
        <strain evidence="8 9">NFYY 23406</strain>
    </source>
</reference>
<evidence type="ECO:0000259" key="7">
    <source>
        <dbReference type="Pfam" id="PF12698"/>
    </source>
</evidence>
<dbReference type="InterPro" id="IPR013525">
    <property type="entry name" value="ABC2_TM"/>
</dbReference>
<dbReference type="EMBL" id="SNTY01000021">
    <property type="protein sequence ID" value="TEU27369.1"/>
    <property type="molecule type" value="Genomic_DNA"/>
</dbReference>
<feature type="transmembrane region" description="Helical" evidence="6">
    <location>
        <begin position="36"/>
        <end position="54"/>
    </location>
</feature>
<dbReference type="OrthoDB" id="9811522at2"/>
<protein>
    <submittedName>
        <fullName evidence="8">ABC transporter permease</fullName>
    </submittedName>
</protein>
<dbReference type="Gene3D" id="3.40.1710.10">
    <property type="entry name" value="abc type-2 transporter like domain"/>
    <property type="match status" value="1"/>
</dbReference>
<dbReference type="GO" id="GO:0140359">
    <property type="term" value="F:ABC-type transporter activity"/>
    <property type="evidence" value="ECO:0007669"/>
    <property type="project" value="InterPro"/>
</dbReference>
<organism evidence="8 9">
    <name type="scientific">Alkanindiges illinoisensis</name>
    <dbReference type="NCBI Taxonomy" id="197183"/>
    <lineage>
        <taxon>Bacteria</taxon>
        <taxon>Pseudomonadati</taxon>
        <taxon>Pseudomonadota</taxon>
        <taxon>Gammaproteobacteria</taxon>
        <taxon>Moraxellales</taxon>
        <taxon>Moraxellaceae</taxon>
        <taxon>Alkanindiges</taxon>
    </lineage>
</organism>
<keyword evidence="3 6" id="KW-0812">Transmembrane</keyword>
<feature type="transmembrane region" description="Helical" evidence="6">
    <location>
        <begin position="193"/>
        <end position="215"/>
    </location>
</feature>
<dbReference type="InterPro" id="IPR051449">
    <property type="entry name" value="ABC-2_transporter_component"/>
</dbReference>
<comment type="subcellular location">
    <subcellularLocation>
        <location evidence="1">Cell membrane</location>
        <topology evidence="1">Multi-pass membrane protein</topology>
    </subcellularLocation>
</comment>
<gene>
    <name evidence="8" type="ORF">E2B99_06700</name>
</gene>
<dbReference type="PANTHER" id="PTHR30294">
    <property type="entry name" value="MEMBRANE COMPONENT OF ABC TRANSPORTER YHHJ-RELATED"/>
    <property type="match status" value="1"/>
</dbReference>
<feature type="transmembrane region" description="Helical" evidence="6">
    <location>
        <begin position="266"/>
        <end position="286"/>
    </location>
</feature>
<evidence type="ECO:0000313" key="8">
    <source>
        <dbReference type="EMBL" id="TEU27369.1"/>
    </source>
</evidence>
<proteinExistence type="predicted"/>
<evidence type="ECO:0000256" key="4">
    <source>
        <dbReference type="ARBA" id="ARBA00022989"/>
    </source>
</evidence>